<dbReference type="Proteomes" id="UP000830198">
    <property type="component" value="Chromosome"/>
</dbReference>
<reference evidence="1 2" key="1">
    <citation type="submission" date="2022-04" db="EMBL/GenBank/DDBJ databases">
        <title>The arsenic-methylating capacity of Chitinophaga filiformis YT5 during chitin decomposition.</title>
        <authorList>
            <person name="Chen G."/>
            <person name="Liang Y."/>
        </authorList>
    </citation>
    <scope>NUCLEOTIDE SEQUENCE [LARGE SCALE GENOMIC DNA]</scope>
    <source>
        <strain evidence="1 2">YT5</strain>
    </source>
</reference>
<name>A0ABY4HW34_CHIFI</name>
<dbReference type="RefSeq" id="WP_247809990.1">
    <property type="nucleotide sequence ID" value="NZ_CP095855.1"/>
</dbReference>
<proteinExistence type="predicted"/>
<protein>
    <recommendedName>
        <fullName evidence="3">YD repeat-containing protein</fullName>
    </recommendedName>
</protein>
<accession>A0ABY4HW34</accession>
<sequence>MNWKTYNVKGRVKSIIEFNYKQYIPDSALSNFVTKEYFKFRKDGNLEEQTTFLLNEEFQRRIVYEYDKAGNYTHLTAYDEDNSLAYKCTYAFDEEGRMIEFINYDRFGGVKYKDERTYDASGSYTSRGLGSGSDAYKYTYDSKGRPTSMETYYDNEKICTRKTEWKYSGDTVEATSYHHGSFEDKTLHIYNKNQQIIQYRSTSNYRIYECTNAYDANGNGTECICKISGELNKKDSYRHEYVYDKNNNWIKRTTYNVDGSLKSSIERKIEYY</sequence>
<organism evidence="1 2">
    <name type="scientific">Chitinophaga filiformis</name>
    <name type="common">Myxococcus filiformis</name>
    <name type="synonym">Flexibacter filiformis</name>
    <dbReference type="NCBI Taxonomy" id="104663"/>
    <lineage>
        <taxon>Bacteria</taxon>
        <taxon>Pseudomonadati</taxon>
        <taxon>Bacteroidota</taxon>
        <taxon>Chitinophagia</taxon>
        <taxon>Chitinophagales</taxon>
        <taxon>Chitinophagaceae</taxon>
        <taxon>Chitinophaga</taxon>
    </lineage>
</organism>
<evidence type="ECO:0000313" key="1">
    <source>
        <dbReference type="EMBL" id="UPK67620.1"/>
    </source>
</evidence>
<dbReference type="Gene3D" id="2.180.10.10">
    <property type="entry name" value="RHS repeat-associated core"/>
    <property type="match status" value="1"/>
</dbReference>
<keyword evidence="2" id="KW-1185">Reference proteome</keyword>
<gene>
    <name evidence="1" type="ORF">MYF79_21980</name>
</gene>
<dbReference type="EMBL" id="CP095855">
    <property type="protein sequence ID" value="UPK67620.1"/>
    <property type="molecule type" value="Genomic_DNA"/>
</dbReference>
<evidence type="ECO:0008006" key="3">
    <source>
        <dbReference type="Google" id="ProtNLM"/>
    </source>
</evidence>
<evidence type="ECO:0000313" key="2">
    <source>
        <dbReference type="Proteomes" id="UP000830198"/>
    </source>
</evidence>